<feature type="transmembrane region" description="Helical" evidence="8">
    <location>
        <begin position="452"/>
        <end position="470"/>
    </location>
</feature>
<dbReference type="Proteomes" id="UP000038040">
    <property type="component" value="Unplaced"/>
</dbReference>
<feature type="transmembrane region" description="Helical" evidence="8">
    <location>
        <begin position="93"/>
        <end position="114"/>
    </location>
</feature>
<evidence type="ECO:0000256" key="9">
    <source>
        <dbReference type="SAM" id="MobiDB-lite"/>
    </source>
</evidence>
<evidence type="ECO:0000313" key="13">
    <source>
        <dbReference type="WBParaSite" id="DME_0000144901-mRNA-1"/>
    </source>
</evidence>
<dbReference type="GO" id="GO:0016020">
    <property type="term" value="C:membrane"/>
    <property type="evidence" value="ECO:0007669"/>
    <property type="project" value="UniProtKB-SubCell"/>
</dbReference>
<evidence type="ECO:0000256" key="1">
    <source>
        <dbReference type="ARBA" id="ARBA00004141"/>
    </source>
</evidence>
<keyword evidence="7 8" id="KW-0472">Membrane</keyword>
<keyword evidence="4 8" id="KW-0592">Phosphate transport</keyword>
<keyword evidence="5 8" id="KW-0812">Transmembrane</keyword>
<evidence type="ECO:0000256" key="4">
    <source>
        <dbReference type="ARBA" id="ARBA00022592"/>
    </source>
</evidence>
<evidence type="ECO:0000256" key="5">
    <source>
        <dbReference type="ARBA" id="ARBA00022692"/>
    </source>
</evidence>
<evidence type="ECO:0000313" key="12">
    <source>
        <dbReference type="Proteomes" id="UP000274756"/>
    </source>
</evidence>
<reference evidence="10 12" key="2">
    <citation type="submission" date="2018-11" db="EMBL/GenBank/DDBJ databases">
        <authorList>
            <consortium name="Pathogen Informatics"/>
        </authorList>
    </citation>
    <scope>NUCLEOTIDE SEQUENCE [LARGE SCALE GENOMIC DNA]</scope>
</reference>
<feature type="transmembrane region" description="Helical" evidence="8">
    <location>
        <begin position="414"/>
        <end position="432"/>
    </location>
</feature>
<dbReference type="GO" id="GO:0035435">
    <property type="term" value="P:phosphate ion transmembrane transport"/>
    <property type="evidence" value="ECO:0007669"/>
    <property type="project" value="TreeGrafter"/>
</dbReference>
<sequence>MIETLSSFQDDMLWTIILGFFIASILSFAIGANDTANSFGTSVGSKVLTLHQAYLLASIFETLGAALLGYKVTDTMRKGVIDLNVYNNSEHELMLGQISVLSGCGAWLLLATFMKLPVSTTHSIVGATLGYTLLARGTRGIRWWPVLRISVLTFKLNLVLSWFVSPVLSGIVSVIFYIFLDHAVLRRRRPLHCGLVLLPILYFVCTSVNVFAIVYDGSEFLGFDKLPLSAIISITLGIGLLVAILIQFIVAPRLKKSILDASCKDQPMQVYSNNGVEVSLKSSLQSTNTLGQNNTQSTKSLLKCESGKSWNPELNVTPNECQDDSAEQTSSGHIHHGIGANTVRPTHSIESFFRSSKPEDPQASKLFSFLQVLTACFAGFAHGGNDVSNAIAPLVSLYSIYKEKSVLQKSPTPVWLLLYGSSGMCAGLWLLGHRVIYTVGENLTKITPPSGFAIEFGAAVTVLLSSKLGLPISSTQCKVGSVVAVGLVQASHSVKWSTFRNISLSWIVTLPVTGFVSALVMFFLQLFVLK</sequence>
<organism evidence="11 13">
    <name type="scientific">Dracunculus medinensis</name>
    <name type="common">Guinea worm</name>
    <dbReference type="NCBI Taxonomy" id="318479"/>
    <lineage>
        <taxon>Eukaryota</taxon>
        <taxon>Metazoa</taxon>
        <taxon>Ecdysozoa</taxon>
        <taxon>Nematoda</taxon>
        <taxon>Chromadorea</taxon>
        <taxon>Rhabditida</taxon>
        <taxon>Spirurina</taxon>
        <taxon>Dracunculoidea</taxon>
        <taxon>Dracunculidae</taxon>
        <taxon>Dracunculus</taxon>
    </lineage>
</organism>
<evidence type="ECO:0000313" key="11">
    <source>
        <dbReference type="Proteomes" id="UP000038040"/>
    </source>
</evidence>
<feature type="transmembrane region" description="Helical" evidence="8">
    <location>
        <begin position="12"/>
        <end position="32"/>
    </location>
</feature>
<dbReference type="Pfam" id="PF01384">
    <property type="entry name" value="PHO4"/>
    <property type="match status" value="1"/>
</dbReference>
<keyword evidence="3 8" id="KW-0813">Transport</keyword>
<evidence type="ECO:0000256" key="6">
    <source>
        <dbReference type="ARBA" id="ARBA00022989"/>
    </source>
</evidence>
<comment type="similarity">
    <text evidence="2 8">Belongs to the inorganic phosphate transporter (PiT) (TC 2.A.20) family.</text>
</comment>
<dbReference type="PANTHER" id="PTHR11101">
    <property type="entry name" value="PHOSPHATE TRANSPORTER"/>
    <property type="match status" value="1"/>
</dbReference>
<dbReference type="InterPro" id="IPR001204">
    <property type="entry name" value="Phos_transporter"/>
</dbReference>
<feature type="transmembrane region" description="Helical" evidence="8">
    <location>
        <begin position="52"/>
        <end position="72"/>
    </location>
</feature>
<evidence type="ECO:0000256" key="7">
    <source>
        <dbReference type="ARBA" id="ARBA00023136"/>
    </source>
</evidence>
<feature type="region of interest" description="Disordered" evidence="9">
    <location>
        <begin position="313"/>
        <end position="339"/>
    </location>
</feature>
<gene>
    <name evidence="10" type="ORF">DME_LOCUS5809</name>
</gene>
<proteinExistence type="inferred from homology"/>
<comment type="subcellular location">
    <subcellularLocation>
        <location evidence="1 8">Membrane</location>
        <topology evidence="1 8">Multi-pass membrane protein</topology>
    </subcellularLocation>
</comment>
<keyword evidence="12" id="KW-1185">Reference proteome</keyword>
<comment type="function">
    <text evidence="8">Sodium-phosphate symporter.</text>
</comment>
<dbReference type="Proteomes" id="UP000274756">
    <property type="component" value="Unassembled WGS sequence"/>
</dbReference>
<protein>
    <recommendedName>
        <fullName evidence="8">Phosphate transporter</fullName>
    </recommendedName>
</protein>
<feature type="transmembrane region" description="Helical" evidence="8">
    <location>
        <begin position="159"/>
        <end position="180"/>
    </location>
</feature>
<evidence type="ECO:0000256" key="3">
    <source>
        <dbReference type="ARBA" id="ARBA00022448"/>
    </source>
</evidence>
<dbReference type="EMBL" id="UYYG01001153">
    <property type="protein sequence ID" value="VDN55836.1"/>
    <property type="molecule type" value="Genomic_DNA"/>
</dbReference>
<evidence type="ECO:0000256" key="2">
    <source>
        <dbReference type="ARBA" id="ARBA00009916"/>
    </source>
</evidence>
<dbReference type="OrthoDB" id="260807at2759"/>
<dbReference type="STRING" id="318479.A0A0N4U3X6"/>
<evidence type="ECO:0000313" key="10">
    <source>
        <dbReference type="EMBL" id="VDN55836.1"/>
    </source>
</evidence>
<accession>A0A0N4U3X6</accession>
<feature type="transmembrane region" description="Helical" evidence="8">
    <location>
        <begin position="506"/>
        <end position="529"/>
    </location>
</feature>
<dbReference type="WBParaSite" id="DME_0000144901-mRNA-1">
    <property type="protein sequence ID" value="DME_0000144901-mRNA-1"/>
    <property type="gene ID" value="DME_0000144901"/>
</dbReference>
<reference evidence="13" key="1">
    <citation type="submission" date="2016-04" db="UniProtKB">
        <authorList>
            <consortium name="WormBaseParasite"/>
        </authorList>
    </citation>
    <scope>IDENTIFICATION</scope>
</reference>
<dbReference type="GO" id="GO:0005315">
    <property type="term" value="F:phosphate transmembrane transporter activity"/>
    <property type="evidence" value="ECO:0007669"/>
    <property type="project" value="InterPro"/>
</dbReference>
<dbReference type="AlphaFoldDB" id="A0A0N4U3X6"/>
<evidence type="ECO:0000256" key="8">
    <source>
        <dbReference type="RuleBase" id="RU363058"/>
    </source>
</evidence>
<name>A0A0N4U3X6_DRAME</name>
<feature type="transmembrane region" description="Helical" evidence="8">
    <location>
        <begin position="192"/>
        <end position="215"/>
    </location>
</feature>
<dbReference type="PANTHER" id="PTHR11101:SF80">
    <property type="entry name" value="PHOSPHATE TRANSPORTER"/>
    <property type="match status" value="1"/>
</dbReference>
<keyword evidence="6 8" id="KW-1133">Transmembrane helix</keyword>
<feature type="transmembrane region" description="Helical" evidence="8">
    <location>
        <begin position="227"/>
        <end position="250"/>
    </location>
</feature>